<dbReference type="PROSITE" id="PS50977">
    <property type="entry name" value="HTH_TETR_2"/>
    <property type="match status" value="1"/>
</dbReference>
<dbReference type="InterPro" id="IPR050624">
    <property type="entry name" value="HTH-type_Tx_Regulator"/>
</dbReference>
<evidence type="ECO:0000313" key="4">
    <source>
        <dbReference type="EMBL" id="MFC7450433.1"/>
    </source>
</evidence>
<dbReference type="InterPro" id="IPR001647">
    <property type="entry name" value="HTH_TetR"/>
</dbReference>
<dbReference type="RefSeq" id="WP_378408477.1">
    <property type="nucleotide sequence ID" value="NZ_JBHTCS010000025.1"/>
</dbReference>
<protein>
    <submittedName>
        <fullName evidence="4">TetR/AcrR family transcriptional regulator</fullName>
    </submittedName>
</protein>
<feature type="DNA-binding region" description="H-T-H motif" evidence="2">
    <location>
        <begin position="25"/>
        <end position="44"/>
    </location>
</feature>
<organism evidence="4 5">
    <name type="scientific">Rhodococcus daqingensis</name>
    <dbReference type="NCBI Taxonomy" id="2479363"/>
    <lineage>
        <taxon>Bacteria</taxon>
        <taxon>Bacillati</taxon>
        <taxon>Actinomycetota</taxon>
        <taxon>Actinomycetes</taxon>
        <taxon>Mycobacteriales</taxon>
        <taxon>Nocardiaceae</taxon>
        <taxon>Rhodococcus</taxon>
    </lineage>
</organism>
<comment type="caution">
    <text evidence="4">The sequence shown here is derived from an EMBL/GenBank/DDBJ whole genome shotgun (WGS) entry which is preliminary data.</text>
</comment>
<accession>A0ABW2S2R0</accession>
<evidence type="ECO:0000259" key="3">
    <source>
        <dbReference type="PROSITE" id="PS50977"/>
    </source>
</evidence>
<reference evidence="5" key="1">
    <citation type="journal article" date="2019" name="Int. J. Syst. Evol. Microbiol.">
        <title>The Global Catalogue of Microorganisms (GCM) 10K type strain sequencing project: providing services to taxonomists for standard genome sequencing and annotation.</title>
        <authorList>
            <consortium name="The Broad Institute Genomics Platform"/>
            <consortium name="The Broad Institute Genome Sequencing Center for Infectious Disease"/>
            <person name="Wu L."/>
            <person name="Ma J."/>
        </authorList>
    </citation>
    <scope>NUCLEOTIDE SEQUENCE [LARGE SCALE GENOMIC DNA]</scope>
    <source>
        <strain evidence="5">ICMP 19430</strain>
    </source>
</reference>
<sequence>MTRERLMDAALRLFAAQGVAATTVTAIEDAAGLAAGRGGFYRHFRSKDDILDAGLDRELARLRAIRPVRLPAPDGADGPTGLTSRILDDLGYLREARTLIALLLRERDSTPALVQRVGGVLVEAGAAGGALDLAELAGIGDAADDPEAAAVVSMCATIGYFLTTDFFQEMPAHVGPERFARTLATLLAAPDAD</sequence>
<name>A0ABW2S2R0_9NOCA</name>
<keyword evidence="5" id="KW-1185">Reference proteome</keyword>
<proteinExistence type="predicted"/>
<feature type="domain" description="HTH tetR-type" evidence="3">
    <location>
        <begin position="1"/>
        <end position="62"/>
    </location>
</feature>
<evidence type="ECO:0000256" key="2">
    <source>
        <dbReference type="PROSITE-ProRule" id="PRU00335"/>
    </source>
</evidence>
<dbReference type="PANTHER" id="PTHR43479">
    <property type="entry name" value="ACREF/ENVCD OPERON REPRESSOR-RELATED"/>
    <property type="match status" value="1"/>
</dbReference>
<dbReference type="InterPro" id="IPR009057">
    <property type="entry name" value="Homeodomain-like_sf"/>
</dbReference>
<dbReference type="PANTHER" id="PTHR43479:SF11">
    <property type="entry name" value="ACREF_ENVCD OPERON REPRESSOR-RELATED"/>
    <property type="match status" value="1"/>
</dbReference>
<dbReference type="EMBL" id="JBHTCS010000025">
    <property type="protein sequence ID" value="MFC7450433.1"/>
    <property type="molecule type" value="Genomic_DNA"/>
</dbReference>
<evidence type="ECO:0000256" key="1">
    <source>
        <dbReference type="ARBA" id="ARBA00023125"/>
    </source>
</evidence>
<dbReference type="Gene3D" id="1.10.357.10">
    <property type="entry name" value="Tetracycline Repressor, domain 2"/>
    <property type="match status" value="1"/>
</dbReference>
<dbReference type="SUPFAM" id="SSF46689">
    <property type="entry name" value="Homeodomain-like"/>
    <property type="match status" value="1"/>
</dbReference>
<keyword evidence="1 2" id="KW-0238">DNA-binding</keyword>
<gene>
    <name evidence="4" type="ORF">ACFQS9_21280</name>
</gene>
<evidence type="ECO:0000313" key="5">
    <source>
        <dbReference type="Proteomes" id="UP001596484"/>
    </source>
</evidence>
<dbReference type="Pfam" id="PF00440">
    <property type="entry name" value="TetR_N"/>
    <property type="match status" value="1"/>
</dbReference>
<dbReference type="Proteomes" id="UP001596484">
    <property type="component" value="Unassembled WGS sequence"/>
</dbReference>